<protein>
    <submittedName>
        <fullName evidence="1">CLUMA_CG019823, isoform A</fullName>
    </submittedName>
</protein>
<sequence length="139" mass="16425">MLPNVFNRYHVLITIGFCKKRRIFQTANHKNSEIPLTFISKSLNCMSLTSHKYTLQNNQHKAFEKQQLIRAHLNLIVTVMLLDIQKEGRSYITMGKRKITNRKKSNENNYRTLRDWKTIKKLISISMSDFCMGFEKLNS</sequence>
<dbReference type="EMBL" id="CVRI01000067">
    <property type="protein sequence ID" value="CRL06627.1"/>
    <property type="molecule type" value="Genomic_DNA"/>
</dbReference>
<organism evidence="1 2">
    <name type="scientific">Clunio marinus</name>
    <dbReference type="NCBI Taxonomy" id="568069"/>
    <lineage>
        <taxon>Eukaryota</taxon>
        <taxon>Metazoa</taxon>
        <taxon>Ecdysozoa</taxon>
        <taxon>Arthropoda</taxon>
        <taxon>Hexapoda</taxon>
        <taxon>Insecta</taxon>
        <taxon>Pterygota</taxon>
        <taxon>Neoptera</taxon>
        <taxon>Endopterygota</taxon>
        <taxon>Diptera</taxon>
        <taxon>Nematocera</taxon>
        <taxon>Chironomoidea</taxon>
        <taxon>Chironomidae</taxon>
        <taxon>Clunio</taxon>
    </lineage>
</organism>
<proteinExistence type="predicted"/>
<dbReference type="Proteomes" id="UP000183832">
    <property type="component" value="Unassembled WGS sequence"/>
</dbReference>
<gene>
    <name evidence="1" type="ORF">CLUMA_CG019823</name>
</gene>
<reference evidence="1 2" key="1">
    <citation type="submission" date="2015-04" db="EMBL/GenBank/DDBJ databases">
        <authorList>
            <person name="Syromyatnikov M.Y."/>
            <person name="Popov V.N."/>
        </authorList>
    </citation>
    <scope>NUCLEOTIDE SEQUENCE [LARGE SCALE GENOMIC DNA]</scope>
</reference>
<name>A0A1J1J262_9DIPT</name>
<accession>A0A1J1J262</accession>
<evidence type="ECO:0000313" key="1">
    <source>
        <dbReference type="EMBL" id="CRL06627.1"/>
    </source>
</evidence>
<dbReference type="AlphaFoldDB" id="A0A1J1J262"/>
<keyword evidence="2" id="KW-1185">Reference proteome</keyword>
<evidence type="ECO:0000313" key="2">
    <source>
        <dbReference type="Proteomes" id="UP000183832"/>
    </source>
</evidence>